<feature type="compositionally biased region" description="Basic and acidic residues" evidence="8">
    <location>
        <begin position="957"/>
        <end position="975"/>
    </location>
</feature>
<accession>A0A8T3DQZ9</accession>
<evidence type="ECO:0000256" key="2">
    <source>
        <dbReference type="ARBA" id="ARBA00006692"/>
    </source>
</evidence>
<dbReference type="FunFam" id="2.60.40.10:FF:000345">
    <property type="entry name" value="Muscle M-line assembly protein unc-89"/>
    <property type="match status" value="1"/>
</dbReference>
<dbReference type="PROSITE" id="PS50835">
    <property type="entry name" value="IG_LIKE"/>
    <property type="match status" value="6"/>
</dbReference>
<evidence type="ECO:0000259" key="9">
    <source>
        <dbReference type="PROSITE" id="PS50835"/>
    </source>
</evidence>
<dbReference type="InterPro" id="IPR036179">
    <property type="entry name" value="Ig-like_dom_sf"/>
</dbReference>
<dbReference type="Proteomes" id="UP000829720">
    <property type="component" value="Unassembled WGS sequence"/>
</dbReference>
<evidence type="ECO:0000256" key="7">
    <source>
        <dbReference type="ARBA" id="ARBA00023319"/>
    </source>
</evidence>
<dbReference type="InterPro" id="IPR013098">
    <property type="entry name" value="Ig_I-set"/>
</dbReference>
<feature type="domain" description="Ig-like" evidence="9">
    <location>
        <begin position="738"/>
        <end position="826"/>
    </location>
</feature>
<dbReference type="FunFam" id="2.60.40.10:FF:000425">
    <property type="entry name" value="Myosin light chain kinase"/>
    <property type="match status" value="1"/>
</dbReference>
<dbReference type="GO" id="GO:0005886">
    <property type="term" value="C:plasma membrane"/>
    <property type="evidence" value="ECO:0007669"/>
    <property type="project" value="TreeGrafter"/>
</dbReference>
<dbReference type="GO" id="GO:0007156">
    <property type="term" value="P:homophilic cell adhesion via plasma membrane adhesion molecules"/>
    <property type="evidence" value="ECO:0007669"/>
    <property type="project" value="TreeGrafter"/>
</dbReference>
<dbReference type="FunFam" id="2.60.40.10:FF:001477">
    <property type="entry name" value="Titin b"/>
    <property type="match status" value="1"/>
</dbReference>
<dbReference type="PANTHER" id="PTHR45080:SF8">
    <property type="entry name" value="IG-LIKE DOMAIN-CONTAINING PROTEIN"/>
    <property type="match status" value="1"/>
</dbReference>
<evidence type="ECO:0000256" key="8">
    <source>
        <dbReference type="SAM" id="MobiDB-lite"/>
    </source>
</evidence>
<gene>
    <name evidence="10" type="ORF">AGOR_G00070440</name>
</gene>
<feature type="compositionally biased region" description="Basic and acidic residues" evidence="8">
    <location>
        <begin position="298"/>
        <end position="311"/>
    </location>
</feature>
<dbReference type="AlphaFoldDB" id="A0A8T3DQZ9"/>
<evidence type="ECO:0000313" key="11">
    <source>
        <dbReference type="Proteomes" id="UP000829720"/>
    </source>
</evidence>
<name>A0A8T3DQZ9_9TELE</name>
<evidence type="ECO:0000256" key="1">
    <source>
        <dbReference type="ARBA" id="ARBA00004496"/>
    </source>
</evidence>
<evidence type="ECO:0000256" key="3">
    <source>
        <dbReference type="ARBA" id="ARBA00022490"/>
    </source>
</evidence>
<evidence type="ECO:0000313" key="10">
    <source>
        <dbReference type="EMBL" id="KAI1898254.1"/>
    </source>
</evidence>
<dbReference type="OrthoDB" id="6159398at2759"/>
<feature type="compositionally biased region" description="Basic and acidic residues" evidence="8">
    <location>
        <begin position="252"/>
        <end position="277"/>
    </location>
</feature>
<feature type="domain" description="Ig-like" evidence="9">
    <location>
        <begin position="395"/>
        <end position="479"/>
    </location>
</feature>
<dbReference type="GO" id="GO:0030017">
    <property type="term" value="C:sarcomere"/>
    <property type="evidence" value="ECO:0007669"/>
    <property type="project" value="UniProtKB-ARBA"/>
</dbReference>
<dbReference type="SMART" id="SM00409">
    <property type="entry name" value="IG"/>
    <property type="match status" value="5"/>
</dbReference>
<dbReference type="CDD" id="cd00096">
    <property type="entry name" value="Ig"/>
    <property type="match status" value="3"/>
</dbReference>
<keyword evidence="6" id="KW-1015">Disulfide bond</keyword>
<dbReference type="FunFam" id="2.60.40.10:FF:001476">
    <property type="entry name" value="titin isoform X1"/>
    <property type="match status" value="1"/>
</dbReference>
<proteinExistence type="inferred from homology"/>
<feature type="domain" description="Ig-like" evidence="9">
    <location>
        <begin position="514"/>
        <end position="602"/>
    </location>
</feature>
<feature type="region of interest" description="Disordered" evidence="8">
    <location>
        <begin position="957"/>
        <end position="993"/>
    </location>
</feature>
<evidence type="ECO:0000256" key="5">
    <source>
        <dbReference type="ARBA" id="ARBA00022737"/>
    </source>
</evidence>
<dbReference type="SMART" id="SM00408">
    <property type="entry name" value="IGc2"/>
    <property type="match status" value="5"/>
</dbReference>
<protein>
    <recommendedName>
        <fullName evidence="9">Ig-like domain-containing protein</fullName>
    </recommendedName>
</protein>
<dbReference type="PANTHER" id="PTHR45080">
    <property type="entry name" value="CONTACTIN 5"/>
    <property type="match status" value="1"/>
</dbReference>
<feature type="domain" description="Ig-like" evidence="9">
    <location>
        <begin position="929"/>
        <end position="993"/>
    </location>
</feature>
<comment type="caution">
    <text evidence="10">The sequence shown here is derived from an EMBL/GenBank/DDBJ whole genome shotgun (WGS) entry which is preliminary data.</text>
</comment>
<dbReference type="InterPro" id="IPR050958">
    <property type="entry name" value="Cell_Adh-Cytoskel_Orgn"/>
</dbReference>
<keyword evidence="3" id="KW-0963">Cytoplasm</keyword>
<feature type="compositionally biased region" description="Basic and acidic residues" evidence="8">
    <location>
        <begin position="349"/>
        <end position="362"/>
    </location>
</feature>
<reference evidence="10" key="1">
    <citation type="submission" date="2021-01" db="EMBL/GenBank/DDBJ databases">
        <authorList>
            <person name="Zahm M."/>
            <person name="Roques C."/>
            <person name="Cabau C."/>
            <person name="Klopp C."/>
            <person name="Donnadieu C."/>
            <person name="Jouanno E."/>
            <person name="Lampietro C."/>
            <person name="Louis A."/>
            <person name="Herpin A."/>
            <person name="Echchiki A."/>
            <person name="Berthelot C."/>
            <person name="Parey E."/>
            <person name="Roest-Crollius H."/>
            <person name="Braasch I."/>
            <person name="Postlethwait J."/>
            <person name="Bobe J."/>
            <person name="Montfort J."/>
            <person name="Bouchez O."/>
            <person name="Begum T."/>
            <person name="Mejri S."/>
            <person name="Adams A."/>
            <person name="Chen W.-J."/>
            <person name="Guiguen Y."/>
        </authorList>
    </citation>
    <scope>NUCLEOTIDE SEQUENCE</scope>
    <source>
        <tissue evidence="10">Blood</tissue>
    </source>
</reference>
<keyword evidence="11" id="KW-1185">Reference proteome</keyword>
<dbReference type="Gene3D" id="2.60.40.10">
    <property type="entry name" value="Immunoglobulins"/>
    <property type="match status" value="6"/>
</dbReference>
<comment type="similarity">
    <text evidence="2">Belongs to the protein kinase superfamily. CAMK Ser/Thr protein kinase family.</text>
</comment>
<feature type="domain" description="Ig-like" evidence="9">
    <location>
        <begin position="643"/>
        <end position="731"/>
    </location>
</feature>
<evidence type="ECO:0000256" key="6">
    <source>
        <dbReference type="ARBA" id="ARBA00023157"/>
    </source>
</evidence>
<dbReference type="InterPro" id="IPR003599">
    <property type="entry name" value="Ig_sub"/>
</dbReference>
<dbReference type="InterPro" id="IPR007110">
    <property type="entry name" value="Ig-like_dom"/>
</dbReference>
<dbReference type="Pfam" id="PF07679">
    <property type="entry name" value="I-set"/>
    <property type="match status" value="6"/>
</dbReference>
<dbReference type="SUPFAM" id="SSF48726">
    <property type="entry name" value="Immunoglobulin"/>
    <property type="match status" value="6"/>
</dbReference>
<keyword evidence="7" id="KW-0393">Immunoglobulin domain</keyword>
<feature type="compositionally biased region" description="Polar residues" evidence="8">
    <location>
        <begin position="976"/>
        <end position="993"/>
    </location>
</feature>
<keyword evidence="5" id="KW-0677">Repeat</keyword>
<keyword evidence="4" id="KW-0732">Signal</keyword>
<evidence type="ECO:0000256" key="4">
    <source>
        <dbReference type="ARBA" id="ARBA00022729"/>
    </source>
</evidence>
<feature type="domain" description="Ig-like" evidence="9">
    <location>
        <begin position="54"/>
        <end position="143"/>
    </location>
</feature>
<dbReference type="InterPro" id="IPR013783">
    <property type="entry name" value="Ig-like_fold"/>
</dbReference>
<organism evidence="10 11">
    <name type="scientific">Albula goreensis</name>
    <dbReference type="NCBI Taxonomy" id="1534307"/>
    <lineage>
        <taxon>Eukaryota</taxon>
        <taxon>Metazoa</taxon>
        <taxon>Chordata</taxon>
        <taxon>Craniata</taxon>
        <taxon>Vertebrata</taxon>
        <taxon>Euteleostomi</taxon>
        <taxon>Actinopterygii</taxon>
        <taxon>Neopterygii</taxon>
        <taxon>Teleostei</taxon>
        <taxon>Albuliformes</taxon>
        <taxon>Albulidae</taxon>
        <taxon>Albula</taxon>
    </lineage>
</organism>
<feature type="compositionally biased region" description="Basic and acidic residues" evidence="8">
    <location>
        <begin position="161"/>
        <end position="181"/>
    </location>
</feature>
<sequence length="993" mass="108240">MFIMCLPMKAASSTETHIEVTESKSVVTETKMEALEATTVEEVTVHEEVKTTLPASFITKPQSLTVTEGAPAKFTCDFDGEPVPSVTWMHEGKEIVSSHRHIVSTTQYKSTFEISSVETSDEGSYTVVIQNSEGKEEAQFSLTIQRLIPEETGIASPPKVKSPEPRVKSPEPRVKSPEPRVKSPVGIRSPRRITSPEPATSPPRIKSPEPRVKSPELVGTKSPEPGTKSPDGIKSPARMKSPEPVTSPQRVKSPEPRVKSPEDTGIKSPEPRIKSPEGIKSPLRIKSPEPFGSPQRVKSPEMKSPEPRVKSPEFTGPKSPEPRIKSPEGIKSPLRIKSPVPIGSPQRVKSPELKSPEPRVKSPEFPSPKSPEPFQRVKSPPTVKSPTPQKMELLPKIVHHLKAEACEDKVKIFCVAESSVKDVVWYKDEKKLTQSSHHHFHISADGMCSLSIQDVTESDQGEYVCEIIAEGGVSRTSFSFVGQVFQTVFTKITTFVETKTAVHKKEIHTSITKPTFSSGLKDVTASSDTIVKLTVKVIGDPTPTLSWMKDGKDLFQGGKYEIFEEHGLAHLEIYESEVADSGVYKCTATNSAGSSSTTCHVTIQASTKTKIQEQAVLASHAKSEFTEQIVKKEVLYEEVQSYTEVKTSHTQMTMSEGQSLTLKASIPEASNVRWILNGTELANSEGYRYGMSGKDHTLTIKKVSEKEEGIITCEAKTQHGIAKCQFDMTITAKRSQAPSFLEQPKSQIVNEGQNVIFTCEIIGEPIPEIEWLKDSVVVSSTSNIKLSSSKNVHTLEICNASVSDSGKYTIKARNSYGQCSSTSSLNVLALVEEPAKMVVMEKSATAASMHESFSASAMHMASSVQEASFSSSSMAEVKFASMSASSMSSMTSESMLKMSSSSIMEMSSHSQLEGSSMTAITHHLEGAPPKIEALPEDISIEKGKVLTVACAFSGEPKPEIEWTRSGRTLPGEEKATGSTSRPQRTSRLSSSPV</sequence>
<dbReference type="EMBL" id="JAERUA010000006">
    <property type="protein sequence ID" value="KAI1898254.1"/>
    <property type="molecule type" value="Genomic_DNA"/>
</dbReference>
<dbReference type="InterPro" id="IPR003598">
    <property type="entry name" value="Ig_sub2"/>
</dbReference>
<comment type="subcellular location">
    <subcellularLocation>
        <location evidence="1">Cytoplasm</location>
    </subcellularLocation>
</comment>
<feature type="region of interest" description="Disordered" evidence="8">
    <location>
        <begin position="149"/>
        <end position="388"/>
    </location>
</feature>